<dbReference type="InterPro" id="IPR003661">
    <property type="entry name" value="HisK_dim/P_dom"/>
</dbReference>
<dbReference type="InterPro" id="IPR035965">
    <property type="entry name" value="PAS-like_dom_sf"/>
</dbReference>
<evidence type="ECO:0000259" key="8">
    <source>
        <dbReference type="SMART" id="SM00388"/>
    </source>
</evidence>
<dbReference type="NCBIfam" id="TIGR00229">
    <property type="entry name" value="sensory_box"/>
    <property type="match status" value="1"/>
</dbReference>
<evidence type="ECO:0000313" key="9">
    <source>
        <dbReference type="EMBL" id="BBO70090.1"/>
    </source>
</evidence>
<dbReference type="Pfam" id="PF00512">
    <property type="entry name" value="HisKA"/>
    <property type="match status" value="1"/>
</dbReference>
<dbReference type="CDD" id="cd00082">
    <property type="entry name" value="HisKA"/>
    <property type="match status" value="1"/>
</dbReference>
<evidence type="ECO:0000256" key="6">
    <source>
        <dbReference type="ARBA" id="ARBA00022840"/>
    </source>
</evidence>
<dbReference type="AlphaFoldDB" id="A0A5K7YP58"/>
<evidence type="ECO:0000313" key="10">
    <source>
        <dbReference type="Proteomes" id="UP000427906"/>
    </source>
</evidence>
<dbReference type="KEGG" id="dalk:DSCA_40200"/>
<dbReference type="SMART" id="SM00388">
    <property type="entry name" value="HisKA"/>
    <property type="match status" value="1"/>
</dbReference>
<dbReference type="PANTHER" id="PTHR43065">
    <property type="entry name" value="SENSOR HISTIDINE KINASE"/>
    <property type="match status" value="1"/>
</dbReference>
<dbReference type="EMBL" id="AP021874">
    <property type="protein sequence ID" value="BBO70090.1"/>
    <property type="molecule type" value="Genomic_DNA"/>
</dbReference>
<dbReference type="SUPFAM" id="SSF55785">
    <property type="entry name" value="PYP-like sensor domain (PAS domain)"/>
    <property type="match status" value="1"/>
</dbReference>
<dbReference type="Proteomes" id="UP000427906">
    <property type="component" value="Chromosome"/>
</dbReference>
<dbReference type="InterPro" id="IPR013656">
    <property type="entry name" value="PAS_4"/>
</dbReference>
<evidence type="ECO:0000256" key="2">
    <source>
        <dbReference type="ARBA" id="ARBA00012438"/>
    </source>
</evidence>
<sequence>MTIEFWILLVLASAAGAWGGYQLRRQRKRVHKLKQSLLEINQHTHEREASYAEDKARWEQTEEKLRNFLQLMDTLMNTIPNPIYFKDAKGVYQGCNKVFAKKIVGLTRDRIVGKRPQELPDRIPADLAAAYQREEHKMADKAGFHAFESPVQCADGVRRDFLFNLAPVLDGHDKPDGSVAVLSDLTEKNRAARNRIQKERLEGVLETAGAVCHELNQPLQALSGYTELMAMQLEGHDARPYVDNLTAQIDRMRDITDKLQGVTRYETKDYAGNTRIIDIHKASEKE</sequence>
<name>A0A5K7YP58_9BACT</name>
<dbReference type="Gene3D" id="3.30.450.20">
    <property type="entry name" value="PAS domain"/>
    <property type="match status" value="1"/>
</dbReference>
<dbReference type="OrthoDB" id="9787818at2"/>
<dbReference type="PANTHER" id="PTHR43065:SF46">
    <property type="entry name" value="C4-DICARBOXYLATE TRANSPORT SENSOR PROTEIN DCTB"/>
    <property type="match status" value="1"/>
</dbReference>
<evidence type="ECO:0000256" key="4">
    <source>
        <dbReference type="ARBA" id="ARBA00022741"/>
    </source>
</evidence>
<proteinExistence type="predicted"/>
<reference evidence="9 10" key="1">
    <citation type="submission" date="2019-11" db="EMBL/GenBank/DDBJ databases">
        <title>Comparative genomics of hydrocarbon-degrading Desulfosarcina strains.</title>
        <authorList>
            <person name="Watanabe M."/>
            <person name="Kojima H."/>
            <person name="Fukui M."/>
        </authorList>
    </citation>
    <scope>NUCLEOTIDE SEQUENCE [LARGE SCALE GENOMIC DNA]</scope>
    <source>
        <strain evidence="9 10">PL12</strain>
    </source>
</reference>
<keyword evidence="4" id="KW-0547">Nucleotide-binding</keyword>
<gene>
    <name evidence="9" type="ORF">DSCA_40200</name>
</gene>
<keyword evidence="3" id="KW-0808">Transferase</keyword>
<dbReference type="Gene3D" id="1.10.287.130">
    <property type="match status" value="1"/>
</dbReference>
<dbReference type="RefSeq" id="WP_155318064.1">
    <property type="nucleotide sequence ID" value="NZ_AP021874.1"/>
</dbReference>
<dbReference type="Pfam" id="PF08448">
    <property type="entry name" value="PAS_4"/>
    <property type="match status" value="1"/>
</dbReference>
<evidence type="ECO:0000256" key="3">
    <source>
        <dbReference type="ARBA" id="ARBA00022679"/>
    </source>
</evidence>
<keyword evidence="6" id="KW-0067">ATP-binding</keyword>
<evidence type="ECO:0000256" key="7">
    <source>
        <dbReference type="ARBA" id="ARBA00023012"/>
    </source>
</evidence>
<dbReference type="InterPro" id="IPR000014">
    <property type="entry name" value="PAS"/>
</dbReference>
<dbReference type="SUPFAM" id="SSF47384">
    <property type="entry name" value="Homodimeric domain of signal transducing histidine kinase"/>
    <property type="match status" value="1"/>
</dbReference>
<feature type="domain" description="Signal transduction histidine kinase dimerisation/phosphoacceptor" evidence="8">
    <location>
        <begin position="203"/>
        <end position="268"/>
    </location>
</feature>
<keyword evidence="7" id="KW-0902">Two-component regulatory system</keyword>
<evidence type="ECO:0000256" key="1">
    <source>
        <dbReference type="ARBA" id="ARBA00000085"/>
    </source>
</evidence>
<dbReference type="GO" id="GO:0000155">
    <property type="term" value="F:phosphorelay sensor kinase activity"/>
    <property type="evidence" value="ECO:0007669"/>
    <property type="project" value="InterPro"/>
</dbReference>
<protein>
    <recommendedName>
        <fullName evidence="2">histidine kinase</fullName>
        <ecNumber evidence="2">2.7.13.3</ecNumber>
    </recommendedName>
</protein>
<dbReference type="EC" id="2.7.13.3" evidence="2"/>
<dbReference type="GO" id="GO:0005524">
    <property type="term" value="F:ATP binding"/>
    <property type="evidence" value="ECO:0007669"/>
    <property type="project" value="UniProtKB-KW"/>
</dbReference>
<dbReference type="InterPro" id="IPR036097">
    <property type="entry name" value="HisK_dim/P_sf"/>
</dbReference>
<organism evidence="9 10">
    <name type="scientific">Desulfosarcina alkanivorans</name>
    <dbReference type="NCBI Taxonomy" id="571177"/>
    <lineage>
        <taxon>Bacteria</taxon>
        <taxon>Pseudomonadati</taxon>
        <taxon>Thermodesulfobacteriota</taxon>
        <taxon>Desulfobacteria</taxon>
        <taxon>Desulfobacterales</taxon>
        <taxon>Desulfosarcinaceae</taxon>
        <taxon>Desulfosarcina</taxon>
    </lineage>
</organism>
<evidence type="ECO:0000256" key="5">
    <source>
        <dbReference type="ARBA" id="ARBA00022777"/>
    </source>
</evidence>
<comment type="catalytic activity">
    <reaction evidence="1">
        <text>ATP + protein L-histidine = ADP + protein N-phospho-L-histidine.</text>
        <dbReference type="EC" id="2.7.13.3"/>
    </reaction>
</comment>
<keyword evidence="10" id="KW-1185">Reference proteome</keyword>
<keyword evidence="5" id="KW-0418">Kinase</keyword>
<accession>A0A5K7YP58</accession>